<gene>
    <name evidence="1" type="ORF">ACFFVF_17280</name>
</gene>
<dbReference type="PROSITE" id="PS51257">
    <property type="entry name" value="PROKAR_LIPOPROTEIN"/>
    <property type="match status" value="1"/>
</dbReference>
<dbReference type="Proteomes" id="UP001589607">
    <property type="component" value="Unassembled WGS sequence"/>
</dbReference>
<sequence>MKKNNLILLLFTIITIISCEKKEDKFPLDKRFWTVEDYSEAITQLRFGYTADEKLPTLDDPKTKAIVEKLIDINNFKVILDDKELGTKHKNEVATSFFTAWQDMMKIYNAQDKKDKYVYEVEYLETFKFGLELQSYYFMLGNLSITESVDDPNSEEIKRILKSNIQTQISNYALLLDEINNEKSYSENGKQVLANGIDKYFSNMINNYPEANYESLENKIVLLEKKSSSDAIKTALKSILNLIKSKKTAVEENTETV</sequence>
<accession>A0ABV5GS97</accession>
<evidence type="ECO:0000313" key="2">
    <source>
        <dbReference type="Proteomes" id="UP001589607"/>
    </source>
</evidence>
<proteinExistence type="predicted"/>
<comment type="caution">
    <text evidence="1">The sequence shown here is derived from an EMBL/GenBank/DDBJ whole genome shotgun (WGS) entry which is preliminary data.</text>
</comment>
<organism evidence="1 2">
    <name type="scientific">Flavobacterium jumunjinense</name>
    <dbReference type="NCBI Taxonomy" id="998845"/>
    <lineage>
        <taxon>Bacteria</taxon>
        <taxon>Pseudomonadati</taxon>
        <taxon>Bacteroidota</taxon>
        <taxon>Flavobacteriia</taxon>
        <taxon>Flavobacteriales</taxon>
        <taxon>Flavobacteriaceae</taxon>
        <taxon>Flavobacterium</taxon>
    </lineage>
</organism>
<evidence type="ECO:0008006" key="3">
    <source>
        <dbReference type="Google" id="ProtNLM"/>
    </source>
</evidence>
<reference evidence="1 2" key="1">
    <citation type="submission" date="2024-09" db="EMBL/GenBank/DDBJ databases">
        <authorList>
            <person name="Sun Q."/>
            <person name="Mori K."/>
        </authorList>
    </citation>
    <scope>NUCLEOTIDE SEQUENCE [LARGE SCALE GENOMIC DNA]</scope>
    <source>
        <strain evidence="1 2">CECT 7955</strain>
    </source>
</reference>
<dbReference type="EMBL" id="JBHMEY010000071">
    <property type="protein sequence ID" value="MFB9098265.1"/>
    <property type="molecule type" value="Genomic_DNA"/>
</dbReference>
<evidence type="ECO:0000313" key="1">
    <source>
        <dbReference type="EMBL" id="MFB9098265.1"/>
    </source>
</evidence>
<name>A0ABV5GS97_9FLAO</name>
<dbReference type="RefSeq" id="WP_236452968.1">
    <property type="nucleotide sequence ID" value="NZ_CBCSGE010000019.1"/>
</dbReference>
<protein>
    <recommendedName>
        <fullName evidence="3">Lipoprotein</fullName>
    </recommendedName>
</protein>
<keyword evidence="2" id="KW-1185">Reference proteome</keyword>